<gene>
    <name evidence="1" type="ORF">FGL77_11255</name>
</gene>
<dbReference type="AlphaFoldDB" id="A0A5B8TIU8"/>
<organism evidence="1 2">
    <name type="scientific">Loigolactobacillus coryniformis</name>
    <dbReference type="NCBI Taxonomy" id="1610"/>
    <lineage>
        <taxon>Bacteria</taxon>
        <taxon>Bacillati</taxon>
        <taxon>Bacillota</taxon>
        <taxon>Bacilli</taxon>
        <taxon>Lactobacillales</taxon>
        <taxon>Lactobacillaceae</taxon>
        <taxon>Loigolactobacillus</taxon>
    </lineage>
</organism>
<dbReference type="EMBL" id="CP042392">
    <property type="protein sequence ID" value="QEA53805.1"/>
    <property type="molecule type" value="Genomic_DNA"/>
</dbReference>
<evidence type="ECO:0000313" key="1">
    <source>
        <dbReference type="EMBL" id="QEA53805.1"/>
    </source>
</evidence>
<sequence length="87" mass="10085">MIQTELATFGFGLINNRKPILFSRKYSTSRYFLLISVAKTNDYDRFRGDFRELSCKLRNCISSTQLASITARNIVFCKHRRASISII</sequence>
<reference evidence="1 2" key="1">
    <citation type="submission" date="2019-06" db="EMBL/GenBank/DDBJ databases">
        <title>Genome analyses of bacteria isolated from kimchi.</title>
        <authorList>
            <person name="Lee S."/>
            <person name="Ahn S."/>
            <person name="Roh S."/>
        </authorList>
    </citation>
    <scope>NUCLEOTIDE SEQUENCE [LARGE SCALE GENOMIC DNA]</scope>
    <source>
        <strain evidence="1 2">CBA3616</strain>
    </source>
</reference>
<dbReference type="Proteomes" id="UP000321772">
    <property type="component" value="Chromosome"/>
</dbReference>
<evidence type="ECO:0000313" key="2">
    <source>
        <dbReference type="Proteomes" id="UP000321772"/>
    </source>
</evidence>
<accession>A0A5B8TIU8</accession>
<name>A0A5B8TIU8_9LACO</name>
<proteinExistence type="predicted"/>
<protein>
    <submittedName>
        <fullName evidence="1">Uncharacterized protein</fullName>
    </submittedName>
</protein>